<evidence type="ECO:0000256" key="9">
    <source>
        <dbReference type="RuleBase" id="RU369079"/>
    </source>
</evidence>
<organism evidence="11 12">
    <name type="scientific">Amorphus orientalis</name>
    <dbReference type="NCBI Taxonomy" id="649198"/>
    <lineage>
        <taxon>Bacteria</taxon>
        <taxon>Pseudomonadati</taxon>
        <taxon>Pseudomonadota</taxon>
        <taxon>Alphaproteobacteria</taxon>
        <taxon>Hyphomicrobiales</taxon>
        <taxon>Amorphaceae</taxon>
        <taxon>Amorphus</taxon>
    </lineage>
</organism>
<evidence type="ECO:0000256" key="5">
    <source>
        <dbReference type="ARBA" id="ARBA00022692"/>
    </source>
</evidence>
<feature type="transmembrane region" description="Helical" evidence="9">
    <location>
        <begin position="141"/>
        <end position="163"/>
    </location>
</feature>
<dbReference type="Pfam" id="PF04290">
    <property type="entry name" value="DctQ"/>
    <property type="match status" value="1"/>
</dbReference>
<sequence length="173" mass="19146">MKRILSTYTELMDRVSVFLGQACTVFLFACIAVSALEVVLRYGFDSPTVWSTELAMALCASAWVLSVGYVTERSRHISITMLELLVGPRTWHVFRLIQMLIAAGAILVLTLALWDPAMKAISRVEHSGTAMNSIQPTYLKALLVVGCILYLLQLLSNIIRWALGTERETSGGH</sequence>
<evidence type="ECO:0000313" key="11">
    <source>
        <dbReference type="EMBL" id="MDQ0314315.1"/>
    </source>
</evidence>
<dbReference type="Proteomes" id="UP001229244">
    <property type="component" value="Unassembled WGS sequence"/>
</dbReference>
<dbReference type="InterPro" id="IPR007387">
    <property type="entry name" value="TRAP_DctQ"/>
</dbReference>
<evidence type="ECO:0000313" key="12">
    <source>
        <dbReference type="Proteomes" id="UP001229244"/>
    </source>
</evidence>
<feature type="transmembrane region" description="Helical" evidence="9">
    <location>
        <begin position="12"/>
        <end position="34"/>
    </location>
</feature>
<comment type="subunit">
    <text evidence="9">The complex comprises the extracytoplasmic solute receptor protein and the two transmembrane proteins.</text>
</comment>
<keyword evidence="3" id="KW-1003">Cell membrane</keyword>
<protein>
    <recommendedName>
        <fullName evidence="9">TRAP transporter small permease protein</fullName>
    </recommendedName>
</protein>
<evidence type="ECO:0000256" key="7">
    <source>
        <dbReference type="ARBA" id="ARBA00023136"/>
    </source>
</evidence>
<evidence type="ECO:0000256" key="3">
    <source>
        <dbReference type="ARBA" id="ARBA00022475"/>
    </source>
</evidence>
<keyword evidence="4 9" id="KW-0997">Cell inner membrane</keyword>
<dbReference type="PROSITE" id="PS51257">
    <property type="entry name" value="PROKAR_LIPOPROTEIN"/>
    <property type="match status" value="1"/>
</dbReference>
<name>A0AAE3VLP5_9HYPH</name>
<feature type="domain" description="Tripartite ATP-independent periplasmic transporters DctQ component" evidence="10">
    <location>
        <begin position="32"/>
        <end position="162"/>
    </location>
</feature>
<comment type="caution">
    <text evidence="11">The sequence shown here is derived from an EMBL/GenBank/DDBJ whole genome shotgun (WGS) entry which is preliminary data.</text>
</comment>
<proteinExistence type="inferred from homology"/>
<dbReference type="AlphaFoldDB" id="A0AAE3VLP5"/>
<comment type="subcellular location">
    <subcellularLocation>
        <location evidence="1 9">Cell inner membrane</location>
        <topology evidence="1 9">Multi-pass membrane protein</topology>
    </subcellularLocation>
</comment>
<evidence type="ECO:0000256" key="2">
    <source>
        <dbReference type="ARBA" id="ARBA00022448"/>
    </source>
</evidence>
<keyword evidence="7 9" id="KW-0472">Membrane</keyword>
<reference evidence="11" key="1">
    <citation type="submission" date="2023-07" db="EMBL/GenBank/DDBJ databases">
        <title>Genomic Encyclopedia of Type Strains, Phase IV (KMG-IV): sequencing the most valuable type-strain genomes for metagenomic binning, comparative biology and taxonomic classification.</title>
        <authorList>
            <person name="Goeker M."/>
        </authorList>
    </citation>
    <scope>NUCLEOTIDE SEQUENCE</scope>
    <source>
        <strain evidence="11">DSM 21202</strain>
    </source>
</reference>
<dbReference type="PANTHER" id="PTHR35011">
    <property type="entry name" value="2,3-DIKETO-L-GULONATE TRAP TRANSPORTER SMALL PERMEASE PROTEIN YIAM"/>
    <property type="match status" value="1"/>
</dbReference>
<feature type="transmembrane region" description="Helical" evidence="9">
    <location>
        <begin position="93"/>
        <end position="114"/>
    </location>
</feature>
<accession>A0AAE3VLP5</accession>
<dbReference type="RefSeq" id="WP_306884088.1">
    <property type="nucleotide sequence ID" value="NZ_JAUSUL010000001.1"/>
</dbReference>
<keyword evidence="12" id="KW-1185">Reference proteome</keyword>
<evidence type="ECO:0000259" key="10">
    <source>
        <dbReference type="Pfam" id="PF04290"/>
    </source>
</evidence>
<gene>
    <name evidence="11" type="ORF">J2S73_000752</name>
</gene>
<evidence type="ECO:0000256" key="8">
    <source>
        <dbReference type="ARBA" id="ARBA00038436"/>
    </source>
</evidence>
<dbReference type="InterPro" id="IPR055348">
    <property type="entry name" value="DctQ"/>
</dbReference>
<comment type="function">
    <text evidence="9">Part of the tripartite ATP-independent periplasmic (TRAP) transport system.</text>
</comment>
<evidence type="ECO:0000256" key="4">
    <source>
        <dbReference type="ARBA" id="ARBA00022519"/>
    </source>
</evidence>
<keyword evidence="2 9" id="KW-0813">Transport</keyword>
<evidence type="ECO:0000256" key="6">
    <source>
        <dbReference type="ARBA" id="ARBA00022989"/>
    </source>
</evidence>
<feature type="transmembrane region" description="Helical" evidence="9">
    <location>
        <begin position="54"/>
        <end position="72"/>
    </location>
</feature>
<comment type="similarity">
    <text evidence="8 9">Belongs to the TRAP transporter small permease family.</text>
</comment>
<keyword evidence="5 9" id="KW-0812">Transmembrane</keyword>
<evidence type="ECO:0000256" key="1">
    <source>
        <dbReference type="ARBA" id="ARBA00004429"/>
    </source>
</evidence>
<dbReference type="GO" id="GO:0005886">
    <property type="term" value="C:plasma membrane"/>
    <property type="evidence" value="ECO:0007669"/>
    <property type="project" value="UniProtKB-SubCell"/>
</dbReference>
<keyword evidence="6 9" id="KW-1133">Transmembrane helix</keyword>
<dbReference type="EMBL" id="JAUSUL010000001">
    <property type="protein sequence ID" value="MDQ0314315.1"/>
    <property type="molecule type" value="Genomic_DNA"/>
</dbReference>
<dbReference type="GO" id="GO:0022857">
    <property type="term" value="F:transmembrane transporter activity"/>
    <property type="evidence" value="ECO:0007669"/>
    <property type="project" value="UniProtKB-UniRule"/>
</dbReference>